<evidence type="ECO:0000256" key="1">
    <source>
        <dbReference type="SAM" id="MobiDB-lite"/>
    </source>
</evidence>
<evidence type="ECO:0000313" key="2">
    <source>
        <dbReference type="EMBL" id="ASP19915.1"/>
    </source>
</evidence>
<sequence length="88" mass="8463">MKTIISSLVGVAIIALAWVLTFGMPGKQADAAAASGPVGASATSGALGPGEDGGRRGGGATVVTVPDQSVLTVEFGLSDRAAPVVQVG</sequence>
<feature type="compositionally biased region" description="Gly residues" evidence="1">
    <location>
        <begin position="47"/>
        <end position="59"/>
    </location>
</feature>
<feature type="compositionally biased region" description="Low complexity" evidence="1">
    <location>
        <begin position="31"/>
        <end position="46"/>
    </location>
</feature>
<gene>
    <name evidence="2" type="ORF">ANTHELSMS3_01201</name>
</gene>
<proteinExistence type="predicted"/>
<dbReference type="AlphaFoldDB" id="A0A222E124"/>
<dbReference type="Proteomes" id="UP000203589">
    <property type="component" value="Chromosome"/>
</dbReference>
<dbReference type="KEGG" id="aht:ANTHELSMS3_01201"/>
<protein>
    <submittedName>
        <fullName evidence="2">Uncharacterized protein</fullName>
    </submittedName>
</protein>
<dbReference type="EMBL" id="CP022540">
    <property type="protein sequence ID" value="ASP19915.1"/>
    <property type="molecule type" value="Genomic_DNA"/>
</dbReference>
<feature type="region of interest" description="Disordered" evidence="1">
    <location>
        <begin position="31"/>
        <end position="59"/>
    </location>
</feature>
<name>A0A222E124_9RHOB</name>
<organism evidence="2 3">
    <name type="scientific">Antarctobacter heliothermus</name>
    <dbReference type="NCBI Taxonomy" id="74033"/>
    <lineage>
        <taxon>Bacteria</taxon>
        <taxon>Pseudomonadati</taxon>
        <taxon>Pseudomonadota</taxon>
        <taxon>Alphaproteobacteria</taxon>
        <taxon>Rhodobacterales</taxon>
        <taxon>Roseobacteraceae</taxon>
        <taxon>Antarctobacter</taxon>
    </lineage>
</organism>
<evidence type="ECO:0000313" key="3">
    <source>
        <dbReference type="Proteomes" id="UP000203589"/>
    </source>
</evidence>
<accession>A0A222E124</accession>
<keyword evidence="3" id="KW-1185">Reference proteome</keyword>
<dbReference type="RefSeq" id="WP_094034085.1">
    <property type="nucleotide sequence ID" value="NZ_CP022540.1"/>
</dbReference>
<reference evidence="2 3" key="1">
    <citation type="submission" date="2017-07" db="EMBL/GenBank/DDBJ databases">
        <title>Genome Sequence of Antarctobacter heliothermus Strain SMS3 Isolated from a culture of the Diatom Skeletonema marinoi.</title>
        <authorList>
            <person name="Topel M."/>
            <person name="Pinder M.I.M."/>
            <person name="Johansson O.N."/>
            <person name="Kourtchenko O."/>
            <person name="Godhe A."/>
            <person name="Clarke A.K."/>
        </authorList>
    </citation>
    <scope>NUCLEOTIDE SEQUENCE [LARGE SCALE GENOMIC DNA]</scope>
    <source>
        <strain evidence="2 3">SMS3</strain>
    </source>
</reference>